<gene>
    <name evidence="3" type="ORF">NW762_013336</name>
</gene>
<evidence type="ECO:0000313" key="4">
    <source>
        <dbReference type="Proteomes" id="UP001152049"/>
    </source>
</evidence>
<proteinExistence type="predicted"/>
<name>A0A9W8RMF1_9HYPO</name>
<protein>
    <recommendedName>
        <fullName evidence="2">Secreted LysM effector LysM C-terminal domain-containing protein</fullName>
    </recommendedName>
</protein>
<feature type="domain" description="Secreted LysM effector LysM C-terminal" evidence="2">
    <location>
        <begin position="15"/>
        <end position="99"/>
    </location>
</feature>
<evidence type="ECO:0000256" key="1">
    <source>
        <dbReference type="SAM" id="MobiDB-lite"/>
    </source>
</evidence>
<dbReference type="Proteomes" id="UP001152049">
    <property type="component" value="Unassembled WGS sequence"/>
</dbReference>
<evidence type="ECO:0000259" key="2">
    <source>
        <dbReference type="Pfam" id="PF25139"/>
    </source>
</evidence>
<feature type="region of interest" description="Disordered" evidence="1">
    <location>
        <begin position="1"/>
        <end position="21"/>
    </location>
</feature>
<keyword evidence="4" id="KW-1185">Reference proteome</keyword>
<sequence length="105" mass="11281">MPGTNPEELQRELSQDAPSDCNVLGQDMPGVSCVQWLPAARNPRPCDGDLPAKSLFVNSGSTCTLYSTPDCTAEGEIFTVSGESEGACSEREEGFKAYKCWDKTA</sequence>
<evidence type="ECO:0000313" key="3">
    <source>
        <dbReference type="EMBL" id="KAJ4247197.1"/>
    </source>
</evidence>
<dbReference type="EMBL" id="JAOQAZ010000040">
    <property type="protein sequence ID" value="KAJ4247197.1"/>
    <property type="molecule type" value="Genomic_DNA"/>
</dbReference>
<accession>A0A9W8RMF1</accession>
<organism evidence="3 4">
    <name type="scientific">Fusarium torreyae</name>
    <dbReference type="NCBI Taxonomy" id="1237075"/>
    <lineage>
        <taxon>Eukaryota</taxon>
        <taxon>Fungi</taxon>
        <taxon>Dikarya</taxon>
        <taxon>Ascomycota</taxon>
        <taxon>Pezizomycotina</taxon>
        <taxon>Sordariomycetes</taxon>
        <taxon>Hypocreomycetidae</taxon>
        <taxon>Hypocreales</taxon>
        <taxon>Nectriaceae</taxon>
        <taxon>Fusarium</taxon>
    </lineage>
</organism>
<dbReference type="Pfam" id="PF25139">
    <property type="entry name" value="LysM14_C"/>
    <property type="match status" value="1"/>
</dbReference>
<dbReference type="AlphaFoldDB" id="A0A9W8RMF1"/>
<dbReference type="OrthoDB" id="10496488at2759"/>
<comment type="caution">
    <text evidence="3">The sequence shown here is derived from an EMBL/GenBank/DDBJ whole genome shotgun (WGS) entry which is preliminary data.</text>
</comment>
<reference evidence="3" key="1">
    <citation type="submission" date="2022-09" db="EMBL/GenBank/DDBJ databases">
        <title>Fusarium specimens isolated from Avocado Roots.</title>
        <authorList>
            <person name="Stajich J."/>
            <person name="Roper C."/>
            <person name="Heimlech-Rivalta G."/>
        </authorList>
    </citation>
    <scope>NUCLEOTIDE SEQUENCE</scope>
    <source>
        <strain evidence="3">CF00136</strain>
    </source>
</reference>
<dbReference type="InterPro" id="IPR057277">
    <property type="entry name" value="LysM_C"/>
</dbReference>